<dbReference type="EMBL" id="JAENIG010000006">
    <property type="protein sequence ID" value="MBK1855339.1"/>
    <property type="molecule type" value="Genomic_DNA"/>
</dbReference>
<dbReference type="Proteomes" id="UP000634206">
    <property type="component" value="Unassembled WGS sequence"/>
</dbReference>
<reference evidence="1" key="1">
    <citation type="submission" date="2021-01" db="EMBL/GenBank/DDBJ databases">
        <title>Modified the classification status of verrucomicrobia.</title>
        <authorList>
            <person name="Feng X."/>
        </authorList>
    </citation>
    <scope>NUCLEOTIDE SEQUENCE</scope>
    <source>
        <strain evidence="1">5K15</strain>
    </source>
</reference>
<name>A0AAE2SEB3_9BACT</name>
<comment type="caution">
    <text evidence="1">The sequence shown here is derived from an EMBL/GenBank/DDBJ whole genome shotgun (WGS) entry which is preliminary data.</text>
</comment>
<evidence type="ECO:0000313" key="1">
    <source>
        <dbReference type="EMBL" id="MBK1855339.1"/>
    </source>
</evidence>
<evidence type="ECO:0000313" key="2">
    <source>
        <dbReference type="Proteomes" id="UP000634206"/>
    </source>
</evidence>
<keyword evidence="2" id="KW-1185">Reference proteome</keyword>
<accession>A0AAE2SEB3</accession>
<dbReference type="AlphaFoldDB" id="A0AAE2SEB3"/>
<dbReference type="RefSeq" id="WP_309489952.1">
    <property type="nucleotide sequence ID" value="NZ_JAENIG010000006.1"/>
</dbReference>
<protein>
    <submittedName>
        <fullName evidence="1">Uncharacterized protein</fullName>
    </submittedName>
</protein>
<organism evidence="1 2">
    <name type="scientific">Oceaniferula flava</name>
    <dbReference type="NCBI Taxonomy" id="2800421"/>
    <lineage>
        <taxon>Bacteria</taxon>
        <taxon>Pseudomonadati</taxon>
        <taxon>Verrucomicrobiota</taxon>
        <taxon>Verrucomicrobiia</taxon>
        <taxon>Verrucomicrobiales</taxon>
        <taxon>Verrucomicrobiaceae</taxon>
        <taxon>Oceaniferula</taxon>
    </lineage>
</organism>
<gene>
    <name evidence="1" type="ORF">JIN83_10240</name>
</gene>
<proteinExistence type="predicted"/>
<sequence>MRHWKKILIFVVFPATLLVTFSAWAGHGFFRGTEICTTCGRMQSTSRMFWIPRTTIKETELSGFYDAYRGDDGHDHSWLFASGGGGSIMCAIGEGRHLYSAIRRPEPVAGLELIRKHRGDRAVDLWLSRLLDPELSHDSSFLMMELTDDPDDFDNIYQELEEYFEQRLSNHR</sequence>